<organism evidence="5 6">
    <name type="scientific">Candidatus Danuiimicrobium aquiferis</name>
    <dbReference type="NCBI Taxonomy" id="1801832"/>
    <lineage>
        <taxon>Bacteria</taxon>
        <taxon>Pseudomonadati</taxon>
        <taxon>Candidatus Omnitrophota</taxon>
        <taxon>Candidatus Danuiimicrobium</taxon>
    </lineage>
</organism>
<proteinExistence type="inferred from homology"/>
<accession>A0A1G1L346</accession>
<dbReference type="SUPFAM" id="SSF53335">
    <property type="entry name" value="S-adenosyl-L-methionine-dependent methyltransferases"/>
    <property type="match status" value="1"/>
</dbReference>
<feature type="active site" description="Nucleophile" evidence="4">
    <location>
        <position position="308"/>
    </location>
</feature>
<sequence>MNHSATENTEITKALCPYFGNCGGCSFQDKPYAEQLEIKRKLVENELSPLMLEEVFEIKPVIPSPEIYHYRHMISMTVKCREGRLRLGFMGNDHRVFLPIERCMIADERLNQYLPTALSRLEALPPKRKFGTNQTALRIGDSGEVMAGLKEDAKKILMCDVAGKKFSYAMSSFFQHNFSILPAMAGAIRSLLNPSGEEILYDLYCGVGLFGILLADCYASVYGIEEGYESIRQAKENAKENRIENISFTEGKVEDLLYQIVGAGFKPAPTTVGQTIHIIVDPPRAGLKPKVIEEFLKVKIDRFIYVSCGLDVLRRDLGLLREGFQIKAVQPIDLFPQTKQIENIVLLEART</sequence>
<evidence type="ECO:0000256" key="1">
    <source>
        <dbReference type="ARBA" id="ARBA00022603"/>
    </source>
</evidence>
<evidence type="ECO:0000313" key="6">
    <source>
        <dbReference type="Proteomes" id="UP000178187"/>
    </source>
</evidence>
<evidence type="ECO:0000256" key="2">
    <source>
        <dbReference type="ARBA" id="ARBA00022679"/>
    </source>
</evidence>
<gene>
    <name evidence="5" type="ORF">A3G33_05740</name>
</gene>
<dbReference type="PANTHER" id="PTHR11061:SF30">
    <property type="entry name" value="TRNA (URACIL(54)-C(5))-METHYLTRANSFERASE"/>
    <property type="match status" value="1"/>
</dbReference>
<dbReference type="GO" id="GO:0070475">
    <property type="term" value="P:rRNA base methylation"/>
    <property type="evidence" value="ECO:0007669"/>
    <property type="project" value="TreeGrafter"/>
</dbReference>
<dbReference type="PROSITE" id="PS51687">
    <property type="entry name" value="SAM_MT_RNA_M5U"/>
    <property type="match status" value="1"/>
</dbReference>
<dbReference type="Pfam" id="PF05958">
    <property type="entry name" value="tRNA_U5-meth_tr"/>
    <property type="match status" value="1"/>
</dbReference>
<feature type="binding site" evidence="4">
    <location>
        <position position="175"/>
    </location>
    <ligand>
        <name>S-adenosyl-L-methionine</name>
        <dbReference type="ChEBI" id="CHEBI:59789"/>
    </ligand>
</feature>
<evidence type="ECO:0000313" key="5">
    <source>
        <dbReference type="EMBL" id="OGW99573.1"/>
    </source>
</evidence>
<evidence type="ECO:0008006" key="7">
    <source>
        <dbReference type="Google" id="ProtNLM"/>
    </source>
</evidence>
<keyword evidence="1 4" id="KW-0489">Methyltransferase</keyword>
<comment type="caution">
    <text evidence="5">The sequence shown here is derived from an EMBL/GenBank/DDBJ whole genome shotgun (WGS) entry which is preliminary data.</text>
</comment>
<dbReference type="Proteomes" id="UP000178187">
    <property type="component" value="Unassembled WGS sequence"/>
</dbReference>
<feature type="binding site" evidence="4">
    <location>
        <position position="281"/>
    </location>
    <ligand>
        <name>S-adenosyl-L-methionine</name>
        <dbReference type="ChEBI" id="CHEBI:59789"/>
    </ligand>
</feature>
<dbReference type="PANTHER" id="PTHR11061">
    <property type="entry name" value="RNA M5U METHYLTRANSFERASE"/>
    <property type="match status" value="1"/>
</dbReference>
<dbReference type="CDD" id="cd02440">
    <property type="entry name" value="AdoMet_MTases"/>
    <property type="match status" value="1"/>
</dbReference>
<keyword evidence="3 4" id="KW-0949">S-adenosyl-L-methionine</keyword>
<dbReference type="Gene3D" id="3.40.50.150">
    <property type="entry name" value="Vaccinia Virus protein VP39"/>
    <property type="match status" value="2"/>
</dbReference>
<reference evidence="5 6" key="1">
    <citation type="journal article" date="2016" name="Nat. Commun.">
        <title>Thousands of microbial genomes shed light on interconnected biogeochemical processes in an aquifer system.</title>
        <authorList>
            <person name="Anantharaman K."/>
            <person name="Brown C.T."/>
            <person name="Hug L.A."/>
            <person name="Sharon I."/>
            <person name="Castelle C.J."/>
            <person name="Probst A.J."/>
            <person name="Thomas B.C."/>
            <person name="Singh A."/>
            <person name="Wilkins M.J."/>
            <person name="Karaoz U."/>
            <person name="Brodie E.L."/>
            <person name="Williams K.H."/>
            <person name="Hubbard S.S."/>
            <person name="Banfield J.F."/>
        </authorList>
    </citation>
    <scope>NUCLEOTIDE SEQUENCE [LARGE SCALE GENOMIC DNA]</scope>
</reference>
<dbReference type="EMBL" id="MHFR01000003">
    <property type="protein sequence ID" value="OGW99573.1"/>
    <property type="molecule type" value="Genomic_DNA"/>
</dbReference>
<dbReference type="InterPro" id="IPR010280">
    <property type="entry name" value="U5_MeTrfase_fam"/>
</dbReference>
<name>A0A1G1L346_9BACT</name>
<feature type="binding site" evidence="4">
    <location>
        <position position="225"/>
    </location>
    <ligand>
        <name>S-adenosyl-L-methionine</name>
        <dbReference type="ChEBI" id="CHEBI:59789"/>
    </ligand>
</feature>
<dbReference type="AlphaFoldDB" id="A0A1G1L346"/>
<keyword evidence="2 4" id="KW-0808">Transferase</keyword>
<protein>
    <recommendedName>
        <fullName evidence="7">23S rRNA (Uracil-5-)-methyltransferase RumA</fullName>
    </recommendedName>
</protein>
<evidence type="ECO:0000256" key="3">
    <source>
        <dbReference type="ARBA" id="ARBA00022691"/>
    </source>
</evidence>
<evidence type="ECO:0000256" key="4">
    <source>
        <dbReference type="PROSITE-ProRule" id="PRU01024"/>
    </source>
</evidence>
<dbReference type="GO" id="GO:0070041">
    <property type="term" value="F:rRNA (uridine-C5-)-methyltransferase activity"/>
    <property type="evidence" value="ECO:0007669"/>
    <property type="project" value="TreeGrafter"/>
</dbReference>
<dbReference type="InterPro" id="IPR029063">
    <property type="entry name" value="SAM-dependent_MTases_sf"/>
</dbReference>
<comment type="similarity">
    <text evidence="4">Belongs to the class I-like SAM-binding methyltransferase superfamily. RNA M5U methyltransferase family.</text>
</comment>
<feature type="binding site" evidence="4">
    <location>
        <position position="204"/>
    </location>
    <ligand>
        <name>S-adenosyl-L-methionine</name>
        <dbReference type="ChEBI" id="CHEBI:59789"/>
    </ligand>
</feature>